<keyword evidence="4 7" id="KW-1133">Transmembrane helix</keyword>
<evidence type="ECO:0000313" key="9">
    <source>
        <dbReference type="Proteomes" id="UP001438707"/>
    </source>
</evidence>
<feature type="transmembrane region" description="Helical" evidence="7">
    <location>
        <begin position="561"/>
        <end position="580"/>
    </location>
</feature>
<evidence type="ECO:0000256" key="1">
    <source>
        <dbReference type="ARBA" id="ARBA00004141"/>
    </source>
</evidence>
<feature type="transmembrane region" description="Helical" evidence="7">
    <location>
        <begin position="350"/>
        <end position="370"/>
    </location>
</feature>
<name>A0AAW1RQX0_9CHLO</name>
<gene>
    <name evidence="8" type="ORF">WJX74_003523</name>
</gene>
<feature type="transmembrane region" description="Helical" evidence="7">
    <location>
        <begin position="666"/>
        <end position="687"/>
    </location>
</feature>
<keyword evidence="3 7" id="KW-0812">Transmembrane</keyword>
<sequence>MRSLSCWPPPFDLRTAAGRPAYITNGMDKQGLLCGTTQTVNGTFVDLRNYKYLYFTDPFRLFSSIEVDYAPSMCVQSCPGSADACQLSALPCTSNNQYRCPYYQNMTQYDLTASELPFEDEYFSALQSTTLSSCPASRTGIPPAFSQYQSSFITAGATGSTLCGESFQLSSQFPSQGPCYAVWAPTITWFNRCIPTLPADVRAKVAASTAGLNGFYNTASTRLRRYLADIGKAKWLIIASGLGGGLVFSLVWMLVLRLCAGFIVWFTVLAANFLLLAVALYCYSKAGLITASGAVGKVLSDLPIQEDPSADDRHYWKIAAFCVTGFFVIIFLLTCVLIRRIRIAIACIKVAAQAVATMPALIFFPVIPLLMQAALIFYWIFVAAYLYSSGKSLLEMTMQLQMPFESTIQPVYRNTTSYNGITIATELGMAPSNSGGSNGALTVQSSPLTCAQDPDCSYELVWNHGLEWMFLYHFIGLLWTSQFIIGIGYVSMAGAVAKYYWAAGNRTALPACTVFSSFGVACRYHLGSIAKGSLFVALLQFFRWIFVYLDTHMKSWKGNSFLKGFLWCISCCLWVAEKIVKFINKNAYIMVAIKGQGYCRSASRAVSLLVSNALRVAVVSVVGDFLIWMGKLCIACAAGLLAFAISDTKYYTDPVNYPSMYLTSPILPIALSILIAYIVASLFSMVYDYAISTIVLCFCEDCESHNGHPQYAPALLLHTMGRPEAHMNS</sequence>
<comment type="subcellular location">
    <subcellularLocation>
        <location evidence="7">Cell membrane</location>
        <topology evidence="7">Multi-pass membrane protein</topology>
    </subcellularLocation>
    <subcellularLocation>
        <location evidence="1">Membrane</location>
        <topology evidence="1">Multi-pass membrane protein</topology>
    </subcellularLocation>
</comment>
<evidence type="ECO:0000313" key="8">
    <source>
        <dbReference type="EMBL" id="KAK9836580.1"/>
    </source>
</evidence>
<reference evidence="8 9" key="1">
    <citation type="journal article" date="2024" name="Nat. Commun.">
        <title>Phylogenomics reveals the evolutionary origins of lichenization in chlorophyte algae.</title>
        <authorList>
            <person name="Puginier C."/>
            <person name="Libourel C."/>
            <person name="Otte J."/>
            <person name="Skaloud P."/>
            <person name="Haon M."/>
            <person name="Grisel S."/>
            <person name="Petersen M."/>
            <person name="Berrin J.G."/>
            <person name="Delaux P.M."/>
            <person name="Dal Grande F."/>
            <person name="Keller J."/>
        </authorList>
    </citation>
    <scope>NUCLEOTIDE SEQUENCE [LARGE SCALE GENOMIC DNA]</scope>
    <source>
        <strain evidence="8 9">SAG 2145</strain>
    </source>
</reference>
<organism evidence="8 9">
    <name type="scientific">Apatococcus lobatus</name>
    <dbReference type="NCBI Taxonomy" id="904363"/>
    <lineage>
        <taxon>Eukaryota</taxon>
        <taxon>Viridiplantae</taxon>
        <taxon>Chlorophyta</taxon>
        <taxon>core chlorophytes</taxon>
        <taxon>Trebouxiophyceae</taxon>
        <taxon>Chlorellales</taxon>
        <taxon>Chlorellaceae</taxon>
        <taxon>Apatococcus</taxon>
    </lineage>
</organism>
<accession>A0AAW1RQX0</accession>
<dbReference type="EMBL" id="JALJOS010000007">
    <property type="protein sequence ID" value="KAK9836580.1"/>
    <property type="molecule type" value="Genomic_DNA"/>
</dbReference>
<keyword evidence="6" id="KW-0325">Glycoprotein</keyword>
<dbReference type="Pfam" id="PF04515">
    <property type="entry name" value="Choline_transpo"/>
    <property type="match status" value="1"/>
</dbReference>
<feature type="transmembrane region" description="Helical" evidence="7">
    <location>
        <begin position="262"/>
        <end position="281"/>
    </location>
</feature>
<comment type="similarity">
    <text evidence="2 7">Belongs to the CTL (choline transporter-like) family.</text>
</comment>
<keyword evidence="9" id="KW-1185">Reference proteome</keyword>
<feature type="transmembrane region" description="Helical" evidence="7">
    <location>
        <begin position="235"/>
        <end position="255"/>
    </location>
</feature>
<dbReference type="PANTHER" id="PTHR12385">
    <property type="entry name" value="CHOLINE TRANSPORTER-LIKE (SLC FAMILY 44)"/>
    <property type="match status" value="1"/>
</dbReference>
<feature type="transmembrane region" description="Helical" evidence="7">
    <location>
        <begin position="625"/>
        <end position="645"/>
    </location>
</feature>
<comment type="function">
    <text evidence="7">Choline transporter.</text>
</comment>
<comment type="caution">
    <text evidence="8">The sequence shown here is derived from an EMBL/GenBank/DDBJ whole genome shotgun (WGS) entry which is preliminary data.</text>
</comment>
<feature type="transmembrane region" description="Helical" evidence="7">
    <location>
        <begin position="470"/>
        <end position="496"/>
    </location>
</feature>
<protein>
    <recommendedName>
        <fullName evidence="7">Choline transporter-like protein</fullName>
    </recommendedName>
</protein>
<dbReference type="Proteomes" id="UP001438707">
    <property type="component" value="Unassembled WGS sequence"/>
</dbReference>
<dbReference type="GO" id="GO:0005886">
    <property type="term" value="C:plasma membrane"/>
    <property type="evidence" value="ECO:0007669"/>
    <property type="project" value="UniProtKB-SubCell"/>
</dbReference>
<evidence type="ECO:0000256" key="5">
    <source>
        <dbReference type="ARBA" id="ARBA00023136"/>
    </source>
</evidence>
<dbReference type="PANTHER" id="PTHR12385:SF14">
    <property type="entry name" value="CHOLINE TRANSPORTER-LIKE 2"/>
    <property type="match status" value="1"/>
</dbReference>
<evidence type="ECO:0000256" key="2">
    <source>
        <dbReference type="ARBA" id="ARBA00007168"/>
    </source>
</evidence>
<feature type="transmembrane region" description="Helical" evidence="7">
    <location>
        <begin position="533"/>
        <end position="549"/>
    </location>
</feature>
<evidence type="ECO:0000256" key="3">
    <source>
        <dbReference type="ARBA" id="ARBA00022692"/>
    </source>
</evidence>
<feature type="transmembrane region" description="Helical" evidence="7">
    <location>
        <begin position="318"/>
        <end position="338"/>
    </location>
</feature>
<proteinExistence type="inferred from homology"/>
<evidence type="ECO:0000256" key="7">
    <source>
        <dbReference type="RuleBase" id="RU368066"/>
    </source>
</evidence>
<dbReference type="GO" id="GO:0022857">
    <property type="term" value="F:transmembrane transporter activity"/>
    <property type="evidence" value="ECO:0007669"/>
    <property type="project" value="UniProtKB-UniRule"/>
</dbReference>
<dbReference type="AlphaFoldDB" id="A0AAW1RQX0"/>
<keyword evidence="5 7" id="KW-0472">Membrane</keyword>
<dbReference type="InterPro" id="IPR007603">
    <property type="entry name" value="Choline_transptr-like"/>
</dbReference>
<evidence type="ECO:0000256" key="4">
    <source>
        <dbReference type="ARBA" id="ARBA00022989"/>
    </source>
</evidence>
<evidence type="ECO:0000256" key="6">
    <source>
        <dbReference type="ARBA" id="ARBA00023180"/>
    </source>
</evidence>